<dbReference type="Proteomes" id="UP001185028">
    <property type="component" value="Unassembled WGS sequence"/>
</dbReference>
<dbReference type="EMBL" id="JAVDQH010000004">
    <property type="protein sequence ID" value="MDR6243499.1"/>
    <property type="molecule type" value="Genomic_DNA"/>
</dbReference>
<reference evidence="2 3" key="1">
    <citation type="submission" date="2023-07" db="EMBL/GenBank/DDBJ databases">
        <title>Genomic Encyclopedia of Type Strains, Phase IV (KMG-IV): sequencing the most valuable type-strain genomes for metagenomic binning, comparative biology and taxonomic classification.</title>
        <authorList>
            <person name="Goeker M."/>
        </authorList>
    </citation>
    <scope>NUCLEOTIDE SEQUENCE [LARGE SCALE GENOMIC DNA]</scope>
    <source>
        <strain evidence="2 3">DSM 22170</strain>
    </source>
</reference>
<sequence length="51" mass="6011">MKKNDRKPTLKQKKMITSAKFIPENWLVRRQEDNVLIIVSKKSGMVREIAI</sequence>
<organism evidence="2 3">
    <name type="scientific">Paenibacillus hunanensis</name>
    <dbReference type="NCBI Taxonomy" id="539262"/>
    <lineage>
        <taxon>Bacteria</taxon>
        <taxon>Bacillati</taxon>
        <taxon>Bacillota</taxon>
        <taxon>Bacilli</taxon>
        <taxon>Bacillales</taxon>
        <taxon>Paenibacillaceae</taxon>
        <taxon>Paenibacillus</taxon>
    </lineage>
</organism>
<evidence type="ECO:0000313" key="3">
    <source>
        <dbReference type="Proteomes" id="UP001185028"/>
    </source>
</evidence>
<evidence type="ECO:0000313" key="2">
    <source>
        <dbReference type="EMBL" id="MDR6243499.1"/>
    </source>
</evidence>
<feature type="domain" description="DUF6906" evidence="1">
    <location>
        <begin position="2"/>
        <end position="49"/>
    </location>
</feature>
<name>A0ABU1IWE8_9BACL</name>
<gene>
    <name evidence="2" type="ORF">JOC58_001386</name>
</gene>
<evidence type="ECO:0000259" key="1">
    <source>
        <dbReference type="Pfam" id="PF21847"/>
    </source>
</evidence>
<protein>
    <recommendedName>
        <fullName evidence="1">DUF6906 domain-containing protein</fullName>
    </recommendedName>
</protein>
<keyword evidence="3" id="KW-1185">Reference proteome</keyword>
<dbReference type="InterPro" id="IPR054201">
    <property type="entry name" value="DUF6906"/>
</dbReference>
<proteinExistence type="predicted"/>
<dbReference type="Pfam" id="PF21847">
    <property type="entry name" value="DUF6906"/>
    <property type="match status" value="1"/>
</dbReference>
<comment type="caution">
    <text evidence="2">The sequence shown here is derived from an EMBL/GenBank/DDBJ whole genome shotgun (WGS) entry which is preliminary data.</text>
</comment>
<dbReference type="RefSeq" id="WP_188773683.1">
    <property type="nucleotide sequence ID" value="NZ_BMMB01000001.1"/>
</dbReference>
<accession>A0ABU1IWE8</accession>